<evidence type="ECO:0000313" key="4">
    <source>
        <dbReference type="Proteomes" id="UP000024329"/>
    </source>
</evidence>
<dbReference type="Gene3D" id="3.30.450.20">
    <property type="entry name" value="PAS domain"/>
    <property type="match status" value="1"/>
</dbReference>
<dbReference type="eggNOG" id="COG2199">
    <property type="taxonomic scope" value="Bacteria"/>
</dbReference>
<dbReference type="InterPro" id="IPR043128">
    <property type="entry name" value="Rev_trsase/Diguanyl_cyclase"/>
</dbReference>
<evidence type="ECO:0000259" key="2">
    <source>
        <dbReference type="PROSITE" id="PS50887"/>
    </source>
</evidence>
<dbReference type="PROSITE" id="PS50887">
    <property type="entry name" value="GGDEF"/>
    <property type="match status" value="1"/>
</dbReference>
<dbReference type="PANTHER" id="PTHR44757:SF2">
    <property type="entry name" value="BIOFILM ARCHITECTURE MAINTENANCE PROTEIN MBAA"/>
    <property type="match status" value="1"/>
</dbReference>
<dbReference type="InterPro" id="IPR035965">
    <property type="entry name" value="PAS-like_dom_sf"/>
</dbReference>
<dbReference type="PANTHER" id="PTHR44757">
    <property type="entry name" value="DIGUANYLATE CYCLASE DGCP"/>
    <property type="match status" value="1"/>
</dbReference>
<comment type="caution">
    <text evidence="3">The sequence shown here is derived from an EMBL/GenBank/DDBJ whole genome shotgun (WGS) entry which is preliminary data.</text>
</comment>
<name>A0A031K5L8_9SPHN</name>
<dbReference type="AlphaFoldDB" id="A0A031K5L8"/>
<dbReference type="InterPro" id="IPR000160">
    <property type="entry name" value="GGDEF_dom"/>
</dbReference>
<organism evidence="3 4">
    <name type="scientific">Novosphingobium resinovorum</name>
    <dbReference type="NCBI Taxonomy" id="158500"/>
    <lineage>
        <taxon>Bacteria</taxon>
        <taxon>Pseudomonadati</taxon>
        <taxon>Pseudomonadota</taxon>
        <taxon>Alphaproteobacteria</taxon>
        <taxon>Sphingomonadales</taxon>
        <taxon>Sphingomonadaceae</taxon>
        <taxon>Novosphingobium</taxon>
    </lineage>
</organism>
<accession>A0A031K5L8</accession>
<dbReference type="SUPFAM" id="SSF55785">
    <property type="entry name" value="PYP-like sensor domain (PAS domain)"/>
    <property type="match status" value="1"/>
</dbReference>
<dbReference type="InterPro" id="IPR029787">
    <property type="entry name" value="Nucleotide_cyclase"/>
</dbReference>
<feature type="domain" description="GGDEF" evidence="2">
    <location>
        <begin position="182"/>
        <end position="311"/>
    </location>
</feature>
<dbReference type="InterPro" id="IPR013655">
    <property type="entry name" value="PAS_fold_3"/>
</dbReference>
<dbReference type="STRING" id="158500.BES08_01440"/>
<gene>
    <name evidence="3" type="ORF">BV97_00274</name>
</gene>
<dbReference type="SMART" id="SM00267">
    <property type="entry name" value="GGDEF"/>
    <property type="match status" value="1"/>
</dbReference>
<dbReference type="InterPro" id="IPR000014">
    <property type="entry name" value="PAS"/>
</dbReference>
<sequence>MDGARGPILYLQTDRHRTAIRPLTDGRLVSRAAALVGLSAWSCDLATEQLEWTDGVFEIFGLSHDTHFERRDTVALYHEESREIMLRLRAQAIETGSGFSMEAQIRQPGGEARWLRLAANTRVENGRAVQIYGMKQDITQERLQWEQLRRLAENDPLTGLGNRARFQSEFLDLPAGSERLSRIGALAMFDLNDFKAINDRWGHAAGDACIARFGERLATAFPGARLIARIGGDEFAALLPATMPAATLESAVRRRINRLVTRVEWQGTLIPIGVSAGLAFIDGSPEATFAAADAALYAAKRSGRNVLRVAA</sequence>
<dbReference type="CDD" id="cd01949">
    <property type="entry name" value="GGDEF"/>
    <property type="match status" value="1"/>
</dbReference>
<dbReference type="EMBL" id="JFYZ01000001">
    <property type="protein sequence ID" value="EZP84519.1"/>
    <property type="molecule type" value="Genomic_DNA"/>
</dbReference>
<dbReference type="NCBIfam" id="TIGR00254">
    <property type="entry name" value="GGDEF"/>
    <property type="match status" value="1"/>
</dbReference>
<dbReference type="Proteomes" id="UP000024329">
    <property type="component" value="Unassembled WGS sequence"/>
</dbReference>
<dbReference type="InterPro" id="IPR052155">
    <property type="entry name" value="Biofilm_reg_signaling"/>
</dbReference>
<dbReference type="NCBIfam" id="TIGR00229">
    <property type="entry name" value="sensory_box"/>
    <property type="match status" value="1"/>
</dbReference>
<dbReference type="CDD" id="cd00130">
    <property type="entry name" value="PAS"/>
    <property type="match status" value="1"/>
</dbReference>
<proteinExistence type="predicted"/>
<dbReference type="Pfam" id="PF08447">
    <property type="entry name" value="PAS_3"/>
    <property type="match status" value="1"/>
</dbReference>
<dbReference type="Pfam" id="PF00990">
    <property type="entry name" value="GGDEF"/>
    <property type="match status" value="1"/>
</dbReference>
<evidence type="ECO:0000313" key="3">
    <source>
        <dbReference type="EMBL" id="EZP84519.1"/>
    </source>
</evidence>
<feature type="domain" description="PAC" evidence="1">
    <location>
        <begin position="99"/>
        <end position="150"/>
    </location>
</feature>
<dbReference type="PATRIC" id="fig|158500.4.peg.282"/>
<protein>
    <submittedName>
        <fullName evidence="3">PAS domain S-box/diguanylate cyclase (GGDEF) domain-containing protein</fullName>
    </submittedName>
</protein>
<dbReference type="PROSITE" id="PS50113">
    <property type="entry name" value="PAC"/>
    <property type="match status" value="1"/>
</dbReference>
<dbReference type="SUPFAM" id="SSF55073">
    <property type="entry name" value="Nucleotide cyclase"/>
    <property type="match status" value="1"/>
</dbReference>
<dbReference type="Gene3D" id="3.30.70.270">
    <property type="match status" value="1"/>
</dbReference>
<dbReference type="InterPro" id="IPR000700">
    <property type="entry name" value="PAS-assoc_C"/>
</dbReference>
<reference evidence="3 4" key="1">
    <citation type="submission" date="2014-03" db="EMBL/GenBank/DDBJ databases">
        <title>Whole genome sequence of Novosphingobium resinovorum KF1.</title>
        <authorList>
            <person name="Gan H.M."/>
            <person name="Gan H.Y."/>
            <person name="Chew T.H."/>
            <person name="Savka M.A."/>
        </authorList>
    </citation>
    <scope>NUCLEOTIDE SEQUENCE [LARGE SCALE GENOMIC DNA]</scope>
    <source>
        <strain evidence="3 4">KF1</strain>
    </source>
</reference>
<evidence type="ECO:0000259" key="1">
    <source>
        <dbReference type="PROSITE" id="PS50113"/>
    </source>
</evidence>